<dbReference type="Gene3D" id="3.40.50.720">
    <property type="entry name" value="NAD(P)-binding Rossmann-like Domain"/>
    <property type="match status" value="1"/>
</dbReference>
<dbReference type="InterPro" id="IPR051604">
    <property type="entry name" value="Ergot_Alk_Oxidoreductase"/>
</dbReference>
<dbReference type="Gene3D" id="3.90.25.10">
    <property type="entry name" value="UDP-galactose 4-epimerase, domain 1"/>
    <property type="match status" value="1"/>
</dbReference>
<feature type="domain" description="NAD(P)-binding" evidence="1">
    <location>
        <begin position="7"/>
        <end position="113"/>
    </location>
</feature>
<sequence length="294" mass="31173">MKIIVTGSLGHISKPLTEILTGTGHEVTVISSDAGKVGAIEALGAKAAIGSLADIAFLTKTFTGADVVYTMVPPNFGATNYRQYISDIGKNYAAAIRASGVTRVVNLSSIGAHLDKGTGPITGLHDVELTLNALDNVAVKHLRAGFFYINFFANIDMIKNSGILGNNYGKDARLMLVHPRDIAEAAAQELQGSFSGKSYRYVISDEQNVSTLVKTLGAAIGKPDLPWVEFSDEDSLAGMTGAGLPPAVASTFVEMGTAIRSGTLWEDYDRNKPTSYGKTKLNDFADEFAAVYKG</sequence>
<name>A0A1G8AY36_CHIFI</name>
<dbReference type="InterPro" id="IPR036291">
    <property type="entry name" value="NAD(P)-bd_dom_sf"/>
</dbReference>
<dbReference type="AlphaFoldDB" id="A0A1G8AY36"/>
<dbReference type="PANTHER" id="PTHR43162:SF1">
    <property type="entry name" value="PRESTALK A DIFFERENTIATION PROTEIN A"/>
    <property type="match status" value="1"/>
</dbReference>
<dbReference type="STRING" id="104663.SAMN04488121_11031"/>
<reference evidence="3" key="1">
    <citation type="submission" date="2016-10" db="EMBL/GenBank/DDBJ databases">
        <authorList>
            <person name="Varghese N."/>
            <person name="Submissions S."/>
        </authorList>
    </citation>
    <scope>NUCLEOTIDE SEQUENCE [LARGE SCALE GENOMIC DNA]</scope>
    <source>
        <strain evidence="3">DSM 527</strain>
    </source>
</reference>
<dbReference type="InterPro" id="IPR016040">
    <property type="entry name" value="NAD(P)-bd_dom"/>
</dbReference>
<organism evidence="2 3">
    <name type="scientific">Chitinophaga filiformis</name>
    <name type="common">Myxococcus filiformis</name>
    <name type="synonym">Flexibacter filiformis</name>
    <dbReference type="NCBI Taxonomy" id="104663"/>
    <lineage>
        <taxon>Bacteria</taxon>
        <taxon>Pseudomonadati</taxon>
        <taxon>Bacteroidota</taxon>
        <taxon>Chitinophagia</taxon>
        <taxon>Chitinophagales</taxon>
        <taxon>Chitinophagaceae</taxon>
        <taxon>Chitinophaga</taxon>
    </lineage>
</organism>
<accession>A0A1G8AY36</accession>
<gene>
    <name evidence="2" type="ORF">SAMN04488121_11031</name>
</gene>
<dbReference type="EMBL" id="FNBN01000010">
    <property type="protein sequence ID" value="SDH25716.1"/>
    <property type="molecule type" value="Genomic_DNA"/>
</dbReference>
<protein>
    <submittedName>
        <fullName evidence="2">Uncharacterized conserved protein YbjT, contains NAD(P)-binding and DUF2867 domains</fullName>
    </submittedName>
</protein>
<dbReference type="SUPFAM" id="SSF51735">
    <property type="entry name" value="NAD(P)-binding Rossmann-fold domains"/>
    <property type="match status" value="1"/>
</dbReference>
<evidence type="ECO:0000313" key="2">
    <source>
        <dbReference type="EMBL" id="SDH25716.1"/>
    </source>
</evidence>
<dbReference type="Pfam" id="PF13460">
    <property type="entry name" value="NAD_binding_10"/>
    <property type="match status" value="1"/>
</dbReference>
<evidence type="ECO:0000259" key="1">
    <source>
        <dbReference type="Pfam" id="PF13460"/>
    </source>
</evidence>
<evidence type="ECO:0000313" key="3">
    <source>
        <dbReference type="Proteomes" id="UP000199045"/>
    </source>
</evidence>
<dbReference type="Proteomes" id="UP000199045">
    <property type="component" value="Unassembled WGS sequence"/>
</dbReference>
<dbReference type="RefSeq" id="WP_089837336.1">
    <property type="nucleotide sequence ID" value="NZ_FNBN01000010.1"/>
</dbReference>
<dbReference type="PANTHER" id="PTHR43162">
    <property type="match status" value="1"/>
</dbReference>
<dbReference type="OrthoDB" id="2149806at2"/>
<proteinExistence type="predicted"/>